<dbReference type="Proteomes" id="UP000009135">
    <property type="component" value="Chromosome"/>
</dbReference>
<keyword evidence="2" id="KW-1185">Reference proteome</keyword>
<evidence type="ECO:0000313" key="2">
    <source>
        <dbReference type="Proteomes" id="UP000009135"/>
    </source>
</evidence>
<evidence type="ECO:0000313" key="1">
    <source>
        <dbReference type="EMBL" id="AEW45466.1"/>
    </source>
</evidence>
<dbReference type="EMBL" id="CP003199">
    <property type="protein sequence ID" value="AEW45466.1"/>
    <property type="molecule type" value="Genomic_DNA"/>
</dbReference>
<proteinExistence type="predicted"/>
<dbReference type="HOGENOM" id="CLU_111546_2_0_14"/>
<dbReference type="KEGG" id="mhe:MHC_03020"/>
<name>H6N744_MYCHN</name>
<reference evidence="1 2" key="1">
    <citation type="journal article" date="2012" name="J. Bacteriol.">
        <title>Complete genome sequence of Mycoplasma haemocanis strain Illinois.</title>
        <authorList>
            <person name="do Nascimento N.C."/>
            <person name="Guimaraes A.M."/>
            <person name="Santos A.P."/>
            <person name="Sanmiguel P.J."/>
            <person name="Messick J.B."/>
        </authorList>
    </citation>
    <scope>NUCLEOTIDE SEQUENCE [LARGE SCALE GENOMIC DNA]</scope>
    <source>
        <strain evidence="1 2">Illinois</strain>
    </source>
</reference>
<organism evidence="1 2">
    <name type="scientific">Mycoplasma haemocanis (strain Illinois)</name>
    <dbReference type="NCBI Taxonomy" id="1111676"/>
    <lineage>
        <taxon>Bacteria</taxon>
        <taxon>Bacillati</taxon>
        <taxon>Mycoplasmatota</taxon>
        <taxon>Mollicutes</taxon>
        <taxon>Mycoplasmataceae</taxon>
        <taxon>Mycoplasma</taxon>
    </lineage>
</organism>
<dbReference type="OrthoDB" id="402678at2"/>
<accession>H6N744</accession>
<protein>
    <submittedName>
        <fullName evidence="1">Uncharacterized protein</fullName>
    </submittedName>
</protein>
<sequence>MSYEVLKIAALGSSAVAIGGGLAAGSSAFSGNKSDVIKDSSLTSTEPPKSCVIYEMEEPTPKGNIGNRRFKKIKKKFVGRDAFLEELTKRGDVWNKKELEDKIGAKCDQGKDSYIWWGKGDSRYGETWIYAKDMNEKGINWIEDPDVIKNSKDILNK</sequence>
<gene>
    <name evidence="1" type="ordered locus">MHC_03020</name>
</gene>
<dbReference type="AlphaFoldDB" id="H6N744"/>